<dbReference type="Proteomes" id="UP001500880">
    <property type="component" value="Unassembled WGS sequence"/>
</dbReference>
<dbReference type="RefSeq" id="WP_343841381.1">
    <property type="nucleotide sequence ID" value="NZ_BAAADO010000004.1"/>
</dbReference>
<evidence type="ECO:0000313" key="3">
    <source>
        <dbReference type="EMBL" id="GAA0496318.1"/>
    </source>
</evidence>
<dbReference type="InterPro" id="IPR012614">
    <property type="entry name" value="SASP_SspP"/>
</dbReference>
<keyword evidence="1" id="KW-0749">Sporulation</keyword>
<keyword evidence="4" id="KW-1185">Reference proteome</keyword>
<name>A0ABP3LE32_9BACI</name>
<sequence>MAEQKNSKLNRQAKQPYGVPMKGSKKVKNRNHTRQKKGASHDL</sequence>
<proteinExistence type="predicted"/>
<feature type="region of interest" description="Disordered" evidence="2">
    <location>
        <begin position="1"/>
        <end position="43"/>
    </location>
</feature>
<gene>
    <name evidence="3" type="ORF">GCM10008986_24030</name>
</gene>
<accession>A0ABP3LE32</accession>
<reference evidence="4" key="1">
    <citation type="journal article" date="2019" name="Int. J. Syst. Evol. Microbiol.">
        <title>The Global Catalogue of Microorganisms (GCM) 10K type strain sequencing project: providing services to taxonomists for standard genome sequencing and annotation.</title>
        <authorList>
            <consortium name="The Broad Institute Genomics Platform"/>
            <consortium name="The Broad Institute Genome Sequencing Center for Infectious Disease"/>
            <person name="Wu L."/>
            <person name="Ma J."/>
        </authorList>
    </citation>
    <scope>NUCLEOTIDE SEQUENCE [LARGE SCALE GENOMIC DNA]</scope>
    <source>
        <strain evidence="4">JCM 12389</strain>
    </source>
</reference>
<evidence type="ECO:0008006" key="5">
    <source>
        <dbReference type="Google" id="ProtNLM"/>
    </source>
</evidence>
<dbReference type="EMBL" id="BAAADO010000004">
    <property type="protein sequence ID" value="GAA0496318.1"/>
    <property type="molecule type" value="Genomic_DNA"/>
</dbReference>
<organism evidence="3 4">
    <name type="scientific">Salinibacillus aidingensis</name>
    <dbReference type="NCBI Taxonomy" id="237684"/>
    <lineage>
        <taxon>Bacteria</taxon>
        <taxon>Bacillati</taxon>
        <taxon>Bacillota</taxon>
        <taxon>Bacilli</taxon>
        <taxon>Bacillales</taxon>
        <taxon>Bacillaceae</taxon>
        <taxon>Salinibacillus</taxon>
    </lineage>
</organism>
<feature type="compositionally biased region" description="Basic residues" evidence="2">
    <location>
        <begin position="23"/>
        <end position="43"/>
    </location>
</feature>
<evidence type="ECO:0000256" key="2">
    <source>
        <dbReference type="SAM" id="MobiDB-lite"/>
    </source>
</evidence>
<dbReference type="Pfam" id="PF08179">
    <property type="entry name" value="SspP"/>
    <property type="match status" value="1"/>
</dbReference>
<protein>
    <recommendedName>
        <fullName evidence="5">Small acid-soluble spore protein P (Minor)</fullName>
    </recommendedName>
</protein>
<comment type="caution">
    <text evidence="3">The sequence shown here is derived from an EMBL/GenBank/DDBJ whole genome shotgun (WGS) entry which is preliminary data.</text>
</comment>
<evidence type="ECO:0000313" key="4">
    <source>
        <dbReference type="Proteomes" id="UP001500880"/>
    </source>
</evidence>
<evidence type="ECO:0000256" key="1">
    <source>
        <dbReference type="ARBA" id="ARBA00022969"/>
    </source>
</evidence>